<evidence type="ECO:0000259" key="2">
    <source>
        <dbReference type="Pfam" id="PF02368"/>
    </source>
</evidence>
<dbReference type="Gene3D" id="2.60.40.1080">
    <property type="match status" value="1"/>
</dbReference>
<comment type="caution">
    <text evidence="3">The sequence shown here is derived from an EMBL/GenBank/DDBJ whole genome shotgun (WGS) entry which is preliminary data.</text>
</comment>
<feature type="chain" id="PRO_5038339493" evidence="1">
    <location>
        <begin position="28"/>
        <end position="899"/>
    </location>
</feature>
<dbReference type="EMBL" id="DVND01000024">
    <property type="protein sequence ID" value="HIU47948.1"/>
    <property type="molecule type" value="Genomic_DNA"/>
</dbReference>
<protein>
    <submittedName>
        <fullName evidence="3">Ig-like domain-containing protein</fullName>
    </submittedName>
</protein>
<name>A0A9D1S680_9FIRM</name>
<gene>
    <name evidence="3" type="ORF">IAB04_01140</name>
</gene>
<dbReference type="Gene3D" id="2.60.120.260">
    <property type="entry name" value="Galactose-binding domain-like"/>
    <property type="match status" value="3"/>
</dbReference>
<evidence type="ECO:0000313" key="3">
    <source>
        <dbReference type="EMBL" id="HIU47948.1"/>
    </source>
</evidence>
<dbReference type="Pfam" id="PF02368">
    <property type="entry name" value="Big_2"/>
    <property type="match status" value="1"/>
</dbReference>
<organism evidence="3 4">
    <name type="scientific">Candidatus Avimonoglobus intestinipullorum</name>
    <dbReference type="NCBI Taxonomy" id="2840699"/>
    <lineage>
        <taxon>Bacteria</taxon>
        <taxon>Bacillati</taxon>
        <taxon>Bacillota</taxon>
        <taxon>Clostridia</taxon>
        <taxon>Eubacteriales</taxon>
        <taxon>Candidatus Avimonoglobus</taxon>
    </lineage>
</organism>
<dbReference type="Proteomes" id="UP000824111">
    <property type="component" value="Unassembled WGS sequence"/>
</dbReference>
<evidence type="ECO:0000313" key="4">
    <source>
        <dbReference type="Proteomes" id="UP000824111"/>
    </source>
</evidence>
<dbReference type="SUPFAM" id="SSF49373">
    <property type="entry name" value="Invasin/intimin cell-adhesion fragments"/>
    <property type="match status" value="1"/>
</dbReference>
<evidence type="ECO:0000256" key="1">
    <source>
        <dbReference type="SAM" id="SignalP"/>
    </source>
</evidence>
<reference evidence="3" key="1">
    <citation type="submission" date="2020-10" db="EMBL/GenBank/DDBJ databases">
        <authorList>
            <person name="Gilroy R."/>
        </authorList>
    </citation>
    <scope>NUCLEOTIDE SEQUENCE</scope>
    <source>
        <strain evidence="3">ChiSjej4B22-9803</strain>
    </source>
</reference>
<feature type="domain" description="BIG2" evidence="2">
    <location>
        <begin position="744"/>
        <end position="779"/>
    </location>
</feature>
<sequence>MRKSKGIIALAAAVTMLLTAIQPVGFAADDPVSIVIPGKSATAVEYTYDGETYRNDNEKYVQWANDKTYGETNMHISSRISPLPDGNYQADVTKFSDGITLEYTVNIEEAGVYQLDISGSDVTHMYRSAYAVAMDDLEFKAINVLNSEVTDLPPANADGLYKHYATPFKYDLEAGQHTFKVKLLGKAANAEKLQYDAYINIITFNKTTDTAVNDIYIHGLDAYSAATEGLSIYRDANGPEVGGTQTGSAAMMRTPDGVFADGGYVVTYPFTVTEAGAYRVTGLGANDQGAEWLSKNAISIDDAPYTKMIDMRSANNAYPITATHMRDMQVNKRYWLTEGTHYLNFWIYEERNTGDSNNDNNAYAYFDYIKLTREEATDGSFSVYGTDDSTNNFASLPEAWQGITNQYVISGKGTFANVGDHPEYDGKVMSVVASATQEEFPESGIEVDYPFYVEKTGWYQLDVAKNNNGGWFSPLELGVDGALSAFAQGSSAHITAETKLDGNYTNYQTDLQYYLEEGLHTFNFKLTGIAPDRGSTLAFLAEAKFTPVPEEDLPTELQVKAKDPISEIPAEVAVVTDTMAEAGSNTAVRFRTNPGFLQEPGVDVVYPFNVYVSGTYTINTVAGGNLSHGSLSDYTIGIDDTMFDLESSITGETSYGINDLLRIYETNLTCNLTAGVHYLTFRIENERPEGGAYAFFDYVDLELEEEPELNLEIADEYVEKGGSTYVTLTSVNPRTGAVVDEVYESVTYSSSDTSVATVEQDRTVTAVGPGKAAIIADVVRQNGEEERVSVDIKVTVNALYCEVDGFTLDGEALTELTGGTHSVGAKVNIQNNELFPGKATIVFAVYAGNTLKGIEVVSDNAVEGFYTTPYELTLDNFDMDGVTQLSVMVWNDIGDLQPI</sequence>
<dbReference type="AlphaFoldDB" id="A0A9D1S680"/>
<feature type="non-terminal residue" evidence="3">
    <location>
        <position position="899"/>
    </location>
</feature>
<reference evidence="3" key="2">
    <citation type="journal article" date="2021" name="PeerJ">
        <title>Extensive microbial diversity within the chicken gut microbiome revealed by metagenomics and culture.</title>
        <authorList>
            <person name="Gilroy R."/>
            <person name="Ravi A."/>
            <person name="Getino M."/>
            <person name="Pursley I."/>
            <person name="Horton D.L."/>
            <person name="Alikhan N.F."/>
            <person name="Baker D."/>
            <person name="Gharbi K."/>
            <person name="Hall N."/>
            <person name="Watson M."/>
            <person name="Adriaenssens E.M."/>
            <person name="Foster-Nyarko E."/>
            <person name="Jarju S."/>
            <person name="Secka A."/>
            <person name="Antonio M."/>
            <person name="Oren A."/>
            <person name="Chaudhuri R.R."/>
            <person name="La Ragione R."/>
            <person name="Hildebrand F."/>
            <person name="Pallen M.J."/>
        </authorList>
    </citation>
    <scope>NUCLEOTIDE SEQUENCE</scope>
    <source>
        <strain evidence="3">ChiSjej4B22-9803</strain>
    </source>
</reference>
<accession>A0A9D1S680</accession>
<keyword evidence="1" id="KW-0732">Signal</keyword>
<proteinExistence type="predicted"/>
<dbReference type="InterPro" id="IPR003343">
    <property type="entry name" value="Big_2"/>
</dbReference>
<dbReference type="InterPro" id="IPR008964">
    <property type="entry name" value="Invasin/intimin_cell_adhesion"/>
</dbReference>
<feature type="signal peptide" evidence="1">
    <location>
        <begin position="1"/>
        <end position="27"/>
    </location>
</feature>